<feature type="compositionally biased region" description="Basic and acidic residues" evidence="1">
    <location>
        <begin position="110"/>
        <end position="124"/>
    </location>
</feature>
<protein>
    <submittedName>
        <fullName evidence="2">Uncharacterized protein</fullName>
    </submittedName>
</protein>
<dbReference type="AlphaFoldDB" id="A0AAU9P169"/>
<feature type="region of interest" description="Disordered" evidence="1">
    <location>
        <begin position="1"/>
        <end position="124"/>
    </location>
</feature>
<name>A0AAU9P169_9ASTR</name>
<organism evidence="2 3">
    <name type="scientific">Lactuca virosa</name>
    <dbReference type="NCBI Taxonomy" id="75947"/>
    <lineage>
        <taxon>Eukaryota</taxon>
        <taxon>Viridiplantae</taxon>
        <taxon>Streptophyta</taxon>
        <taxon>Embryophyta</taxon>
        <taxon>Tracheophyta</taxon>
        <taxon>Spermatophyta</taxon>
        <taxon>Magnoliopsida</taxon>
        <taxon>eudicotyledons</taxon>
        <taxon>Gunneridae</taxon>
        <taxon>Pentapetalae</taxon>
        <taxon>asterids</taxon>
        <taxon>campanulids</taxon>
        <taxon>Asterales</taxon>
        <taxon>Asteraceae</taxon>
        <taxon>Cichorioideae</taxon>
        <taxon>Cichorieae</taxon>
        <taxon>Lactucinae</taxon>
        <taxon>Lactuca</taxon>
    </lineage>
</organism>
<evidence type="ECO:0000313" key="3">
    <source>
        <dbReference type="Proteomes" id="UP001157418"/>
    </source>
</evidence>
<feature type="region of interest" description="Disordered" evidence="1">
    <location>
        <begin position="157"/>
        <end position="182"/>
    </location>
</feature>
<feature type="compositionally biased region" description="Polar residues" evidence="1">
    <location>
        <begin position="97"/>
        <end position="109"/>
    </location>
</feature>
<proteinExistence type="predicted"/>
<feature type="compositionally biased region" description="Basic and acidic residues" evidence="1">
    <location>
        <begin position="53"/>
        <end position="67"/>
    </location>
</feature>
<evidence type="ECO:0000313" key="2">
    <source>
        <dbReference type="EMBL" id="CAH1443688.1"/>
    </source>
</evidence>
<dbReference type="Proteomes" id="UP001157418">
    <property type="component" value="Unassembled WGS sequence"/>
</dbReference>
<keyword evidence="3" id="KW-1185">Reference proteome</keyword>
<evidence type="ECO:0000256" key="1">
    <source>
        <dbReference type="SAM" id="MobiDB-lite"/>
    </source>
</evidence>
<dbReference type="EMBL" id="CAKMRJ010005523">
    <property type="protein sequence ID" value="CAH1443688.1"/>
    <property type="molecule type" value="Genomic_DNA"/>
</dbReference>
<reference evidence="2 3" key="1">
    <citation type="submission" date="2022-01" db="EMBL/GenBank/DDBJ databases">
        <authorList>
            <person name="Xiong W."/>
            <person name="Schranz E."/>
        </authorList>
    </citation>
    <scope>NUCLEOTIDE SEQUENCE [LARGE SCALE GENOMIC DNA]</scope>
</reference>
<comment type="caution">
    <text evidence="2">The sequence shown here is derived from an EMBL/GenBank/DDBJ whole genome shotgun (WGS) entry which is preliminary data.</text>
</comment>
<accession>A0AAU9P169</accession>
<gene>
    <name evidence="2" type="ORF">LVIROSA_LOCUS29588</name>
</gene>
<sequence>MILSLKMVKEERKDAHTPDKKNKHKPRAYSPGEGCGSKSITTPDRSRIRIKTRNRESRGGKDRELPCKRRYRQEAASNGKSRQLAKAFPRRHLVQNPAKNRINSNNTTPDDMKPPKDTNQETDTREWKKLKIIFRRMIVPEIASHVNANIGELVSTGKAQSKKNQEEEELIAMTWEPQGPSQ</sequence>
<feature type="compositionally biased region" description="Basic and acidic residues" evidence="1">
    <location>
        <begin position="7"/>
        <end position="20"/>
    </location>
</feature>